<sequence>MLFDVQAALAEILAAPIATPATSATPTSEIAPVSQVSRVSQSQPPEIQAPAKAANVDQFTASEPPSAPEPSRPQRDAFPYGRNFDGRPRTWTGKVVSLDEWRRLSDWDKHGSTGKVWNGITRQWEPMDGGAA</sequence>
<organism evidence="2 3">
    <name type="scientific">Paenirhodobacter populi</name>
    <dbReference type="NCBI Taxonomy" id="2306993"/>
    <lineage>
        <taxon>Bacteria</taxon>
        <taxon>Pseudomonadati</taxon>
        <taxon>Pseudomonadota</taxon>
        <taxon>Alphaproteobacteria</taxon>
        <taxon>Rhodobacterales</taxon>
        <taxon>Rhodobacter group</taxon>
        <taxon>Paenirhodobacter</taxon>
    </lineage>
</organism>
<dbReference type="EMBL" id="SAUY01000011">
    <property type="protein sequence ID" value="RWR31507.1"/>
    <property type="molecule type" value="Genomic_DNA"/>
</dbReference>
<feature type="region of interest" description="Disordered" evidence="1">
    <location>
        <begin position="16"/>
        <end position="85"/>
    </location>
</feature>
<reference evidence="2 3" key="1">
    <citation type="submission" date="2019-01" db="EMBL/GenBank/DDBJ databases">
        <title>Sinorhodobacter populi sp. nov. isolated from the symptomatic bark tissue of Populus euramericana canker.</title>
        <authorList>
            <person name="Xu G."/>
        </authorList>
    </citation>
    <scope>NUCLEOTIDE SEQUENCE [LARGE SCALE GENOMIC DNA]</scope>
    <source>
        <strain evidence="2 3">07D10-4-3</strain>
    </source>
</reference>
<evidence type="ECO:0000313" key="2">
    <source>
        <dbReference type="EMBL" id="RWR31507.1"/>
    </source>
</evidence>
<accession>A0A443KFH6</accession>
<evidence type="ECO:0000256" key="1">
    <source>
        <dbReference type="SAM" id="MobiDB-lite"/>
    </source>
</evidence>
<dbReference type="RefSeq" id="WP_128232389.1">
    <property type="nucleotide sequence ID" value="NZ_SAUY01000011.1"/>
</dbReference>
<protein>
    <submittedName>
        <fullName evidence="2">Uncharacterized protein</fullName>
    </submittedName>
</protein>
<reference evidence="2 3" key="2">
    <citation type="submission" date="2019-01" db="EMBL/GenBank/DDBJ databases">
        <authorList>
            <person name="Li Y."/>
        </authorList>
    </citation>
    <scope>NUCLEOTIDE SEQUENCE [LARGE SCALE GENOMIC DNA]</scope>
    <source>
        <strain evidence="2 3">07D10-4-3</strain>
    </source>
</reference>
<dbReference type="Proteomes" id="UP000284451">
    <property type="component" value="Unassembled WGS sequence"/>
</dbReference>
<proteinExistence type="predicted"/>
<comment type="caution">
    <text evidence="2">The sequence shown here is derived from an EMBL/GenBank/DDBJ whole genome shotgun (WGS) entry which is preliminary data.</text>
</comment>
<dbReference type="AlphaFoldDB" id="A0A443KFH6"/>
<evidence type="ECO:0000313" key="3">
    <source>
        <dbReference type="Proteomes" id="UP000284451"/>
    </source>
</evidence>
<feature type="compositionally biased region" description="Low complexity" evidence="1">
    <location>
        <begin position="16"/>
        <end position="45"/>
    </location>
</feature>
<gene>
    <name evidence="2" type="ORF">D2T29_10775</name>
</gene>
<name>A0A443KFH6_9RHOB</name>